<protein>
    <recommendedName>
        <fullName evidence="3">FecR protein domain-containing protein</fullName>
    </recommendedName>
</protein>
<dbReference type="AlphaFoldDB" id="A0AB73BIP0"/>
<feature type="region of interest" description="Disordered" evidence="1">
    <location>
        <begin position="204"/>
        <end position="227"/>
    </location>
</feature>
<organism evidence="4 5">
    <name type="scientific">Pseudoalteromonas fuliginea</name>
    <dbReference type="NCBI Taxonomy" id="1872678"/>
    <lineage>
        <taxon>Bacteria</taxon>
        <taxon>Pseudomonadati</taxon>
        <taxon>Pseudomonadota</taxon>
        <taxon>Gammaproteobacteria</taxon>
        <taxon>Alteromonadales</taxon>
        <taxon>Pseudoalteromonadaceae</taxon>
        <taxon>Pseudoalteromonas</taxon>
    </lineage>
</organism>
<evidence type="ECO:0000259" key="3">
    <source>
        <dbReference type="Pfam" id="PF04773"/>
    </source>
</evidence>
<name>A0AB73BIP0_9GAMM</name>
<dbReference type="RefSeq" id="WP_149613887.1">
    <property type="nucleotide sequence ID" value="NZ_SEUK01000045.1"/>
</dbReference>
<dbReference type="InterPro" id="IPR006860">
    <property type="entry name" value="FecR"/>
</dbReference>
<evidence type="ECO:0000256" key="1">
    <source>
        <dbReference type="SAM" id="MobiDB-lite"/>
    </source>
</evidence>
<dbReference type="PANTHER" id="PTHR38731">
    <property type="entry name" value="LIPL45-RELATED LIPOPROTEIN-RELATED"/>
    <property type="match status" value="1"/>
</dbReference>
<proteinExistence type="predicted"/>
<feature type="domain" description="FecR protein" evidence="3">
    <location>
        <begin position="57"/>
        <end position="158"/>
    </location>
</feature>
<dbReference type="Pfam" id="PF04773">
    <property type="entry name" value="FecR"/>
    <property type="match status" value="1"/>
</dbReference>
<sequence>MKLLLPVITTLLCVSFNAQAVNPAGKTILARGTVLALDANSEQKRQLKRRDTVFGVDRITTGEKSKAQFSMSDGGLIALKENSVLNIANYEFDSNTQQGSASIELLKGGLRSISGVIKKNGGSYSVKTPVGSIGIRGTHFEVQLVEGDVFLAVWDGAIDLTLENQQVVSLGSDEAFSFAQVTSSGEVFTSISASRVFDQNITSIDSPSESEEEESEQQTATASPDPVTEIVVESNFDSETVIIADVYSEQQYQTVSDASLVDQIAQRQGVFNYQATSFGVNSSLGAVTDFAMTMAVDFDNGTVPEGEISFSDTGGNWYAAYSGLIDISKLDLAITFASHGNNKAAGDIEAIFLNGLDTITGNFNLNEINNPNVNANGSFRLEP</sequence>
<accession>A0AB73BIP0</accession>
<dbReference type="EMBL" id="SEUK01000045">
    <property type="protein sequence ID" value="KAA1162046.1"/>
    <property type="molecule type" value="Genomic_DNA"/>
</dbReference>
<feature type="chain" id="PRO_5044490573" description="FecR protein domain-containing protein" evidence="2">
    <location>
        <begin position="21"/>
        <end position="383"/>
    </location>
</feature>
<comment type="caution">
    <text evidence="4">The sequence shown here is derived from an EMBL/GenBank/DDBJ whole genome shotgun (WGS) entry which is preliminary data.</text>
</comment>
<dbReference type="PANTHER" id="PTHR38731:SF1">
    <property type="entry name" value="FECR PROTEIN DOMAIN-CONTAINING PROTEIN"/>
    <property type="match status" value="1"/>
</dbReference>
<feature type="signal peptide" evidence="2">
    <location>
        <begin position="1"/>
        <end position="20"/>
    </location>
</feature>
<reference evidence="4 5" key="1">
    <citation type="submission" date="2019-01" db="EMBL/GenBank/DDBJ databases">
        <title>Genome sequences of marine Pseudoalteromonas species.</title>
        <authorList>
            <person name="Boraston A.B."/>
            <person name="Hehemann J.-H."/>
            <person name="Vickers C.J."/>
            <person name="Salama-Alber O."/>
            <person name="Abe K."/>
            <person name="Hettle A.J."/>
        </authorList>
    </citation>
    <scope>NUCLEOTIDE SEQUENCE [LARGE SCALE GENOMIC DNA]</scope>
    <source>
        <strain evidence="4 5">PS42</strain>
    </source>
</reference>
<dbReference type="Gene3D" id="2.60.120.1440">
    <property type="match status" value="1"/>
</dbReference>
<evidence type="ECO:0000313" key="4">
    <source>
        <dbReference type="EMBL" id="KAA1162046.1"/>
    </source>
</evidence>
<gene>
    <name evidence="4" type="ORF">EU508_06450</name>
</gene>
<evidence type="ECO:0000256" key="2">
    <source>
        <dbReference type="SAM" id="SignalP"/>
    </source>
</evidence>
<evidence type="ECO:0000313" key="5">
    <source>
        <dbReference type="Proteomes" id="UP000324162"/>
    </source>
</evidence>
<keyword evidence="2" id="KW-0732">Signal</keyword>
<dbReference type="Proteomes" id="UP000324162">
    <property type="component" value="Unassembled WGS sequence"/>
</dbReference>